<comment type="caution">
    <text evidence="1">The sequence shown here is derived from an EMBL/GenBank/DDBJ whole genome shotgun (WGS) entry which is preliminary data.</text>
</comment>
<name>A0ABX0SK82_9ACTN</name>
<accession>A0ABX0SK82</accession>
<reference evidence="1 2" key="1">
    <citation type="submission" date="2020-02" db="EMBL/GenBank/DDBJ databases">
        <title>Sequencing the genomes of 1000 actinobacteria strains.</title>
        <authorList>
            <person name="Klenk H.-P."/>
        </authorList>
    </citation>
    <scope>NUCLEOTIDE SEQUENCE [LARGE SCALE GENOMIC DNA]</scope>
    <source>
        <strain evidence="1 2">DSM 19609</strain>
    </source>
</reference>
<dbReference type="Pfam" id="PF16154">
    <property type="entry name" value="DUF4862"/>
    <property type="match status" value="1"/>
</dbReference>
<dbReference type="Proteomes" id="UP000749311">
    <property type="component" value="Unassembled WGS sequence"/>
</dbReference>
<sequence length="301" mass="31136">MKLFSSAYNVWPADGADRLAFVQGLSQRDWVGGFELGYADSLAWPAGAPADLPAIVSGVPGTTGRNAEDADFGLASPDEAGRRRALEWARGEAAAVAGLVADGHDIRAVQVHSAPTGKADADAFAASLLELAGLDWGGAKLWVEHCDAFVEGQEPNKGYLTLDDEIAVLEKVSAQAPDAGWGLVINWARSAIEGRSAQTAQQHIETAKASGWLRHVGFSSCSGEATDFGGPWADQHLPLAGTSVAPAGTLLDAARVASAVAAAGEVTFGLKLAMRPKDMPGEQKLAALDENAAIVVAATAR</sequence>
<keyword evidence="2" id="KW-1185">Reference proteome</keyword>
<gene>
    <name evidence="1" type="ORF">FB473_003476</name>
</gene>
<evidence type="ECO:0008006" key="3">
    <source>
        <dbReference type="Google" id="ProtNLM"/>
    </source>
</evidence>
<protein>
    <recommendedName>
        <fullName evidence="3">DUF4862 domain-containing protein</fullName>
    </recommendedName>
</protein>
<dbReference type="RefSeq" id="WP_167171900.1">
    <property type="nucleotide sequence ID" value="NZ_BAAAOO010000006.1"/>
</dbReference>
<evidence type="ECO:0000313" key="1">
    <source>
        <dbReference type="EMBL" id="NIH58775.1"/>
    </source>
</evidence>
<evidence type="ECO:0000313" key="2">
    <source>
        <dbReference type="Proteomes" id="UP000749311"/>
    </source>
</evidence>
<organism evidence="1 2">
    <name type="scientific">Brooklawnia cerclae</name>
    <dbReference type="NCBI Taxonomy" id="349934"/>
    <lineage>
        <taxon>Bacteria</taxon>
        <taxon>Bacillati</taxon>
        <taxon>Actinomycetota</taxon>
        <taxon>Actinomycetes</taxon>
        <taxon>Propionibacteriales</taxon>
        <taxon>Propionibacteriaceae</taxon>
        <taxon>Brooklawnia</taxon>
    </lineage>
</organism>
<dbReference type="EMBL" id="JAAMOZ010000005">
    <property type="protein sequence ID" value="NIH58775.1"/>
    <property type="molecule type" value="Genomic_DNA"/>
</dbReference>
<dbReference type="InterPro" id="IPR032344">
    <property type="entry name" value="DUF4862"/>
</dbReference>
<proteinExistence type="predicted"/>